<dbReference type="SUPFAM" id="SSF51120">
    <property type="entry name" value="beta-Roll"/>
    <property type="match status" value="5"/>
</dbReference>
<dbReference type="Pfam" id="PF13517">
    <property type="entry name" value="FG-GAP_3"/>
    <property type="match status" value="2"/>
</dbReference>
<evidence type="ECO:0000313" key="5">
    <source>
        <dbReference type="EMBL" id="UUR07570.1"/>
    </source>
</evidence>
<accession>A0ABY5MST4</accession>
<dbReference type="InterPro" id="IPR050557">
    <property type="entry name" value="RTX_toxin/Mannuronan_C5-epim"/>
</dbReference>
<protein>
    <submittedName>
        <fullName evidence="5">FG-GAP-like repeat-containing protein</fullName>
    </submittedName>
</protein>
<name>A0ABY5MST4_9SPHN</name>
<evidence type="ECO:0000313" key="6">
    <source>
        <dbReference type="Proteomes" id="UP000831921"/>
    </source>
</evidence>
<evidence type="ECO:0000256" key="3">
    <source>
        <dbReference type="ARBA" id="ARBA00022729"/>
    </source>
</evidence>
<dbReference type="PRINTS" id="PR00313">
    <property type="entry name" value="CABNDNGRPT"/>
</dbReference>
<dbReference type="PANTHER" id="PTHR38340:SF1">
    <property type="entry name" value="S-LAYER PROTEIN"/>
    <property type="match status" value="1"/>
</dbReference>
<dbReference type="PROSITE" id="PS00330">
    <property type="entry name" value="HEMOLYSIN_CALCIUM"/>
    <property type="match status" value="5"/>
</dbReference>
<evidence type="ECO:0000256" key="2">
    <source>
        <dbReference type="ARBA" id="ARBA00022525"/>
    </source>
</evidence>
<dbReference type="RefSeq" id="WP_249503356.1">
    <property type="nucleotide sequence ID" value="NZ_CP097253.1"/>
</dbReference>
<feature type="region of interest" description="Disordered" evidence="4">
    <location>
        <begin position="14"/>
        <end position="55"/>
    </location>
</feature>
<dbReference type="InterPro" id="IPR018511">
    <property type="entry name" value="Hemolysin-typ_Ca-bd_CS"/>
</dbReference>
<reference evidence="5 6" key="1">
    <citation type="submission" date="2022-05" db="EMBL/GenBank/DDBJ databases">
        <title>S8-45 Sphingomonas ultraviolaceadurans.</title>
        <authorList>
            <person name="Liu Y."/>
        </authorList>
    </citation>
    <scope>NUCLEOTIDE SEQUENCE [LARGE SCALE GENOMIC DNA]</scope>
    <source>
        <strain evidence="5 6">S8-45</strain>
    </source>
</reference>
<dbReference type="SUPFAM" id="SSF69318">
    <property type="entry name" value="Integrin alpha N-terminal domain"/>
    <property type="match status" value="1"/>
</dbReference>
<dbReference type="Gene3D" id="2.130.10.130">
    <property type="entry name" value="Integrin alpha, N-terminal"/>
    <property type="match status" value="1"/>
</dbReference>
<feature type="compositionally biased region" description="Basic and acidic residues" evidence="4">
    <location>
        <begin position="18"/>
        <end position="31"/>
    </location>
</feature>
<dbReference type="EMBL" id="CP097253">
    <property type="protein sequence ID" value="UUR07570.1"/>
    <property type="molecule type" value="Genomic_DNA"/>
</dbReference>
<dbReference type="Pfam" id="PF00353">
    <property type="entry name" value="HemolysinCabind"/>
    <property type="match status" value="9"/>
</dbReference>
<keyword evidence="6" id="KW-1185">Reference proteome</keyword>
<keyword evidence="3" id="KW-0732">Signal</keyword>
<evidence type="ECO:0000256" key="1">
    <source>
        <dbReference type="ARBA" id="ARBA00004613"/>
    </source>
</evidence>
<dbReference type="Gene3D" id="2.150.10.10">
    <property type="entry name" value="Serralysin-like metalloprotease, C-terminal"/>
    <property type="match status" value="3"/>
</dbReference>
<organism evidence="5 6">
    <name type="scientific">Sphingomonas glaciei</name>
    <dbReference type="NCBI Taxonomy" id="2938948"/>
    <lineage>
        <taxon>Bacteria</taxon>
        <taxon>Pseudomonadati</taxon>
        <taxon>Pseudomonadota</taxon>
        <taxon>Alphaproteobacteria</taxon>
        <taxon>Sphingomonadales</taxon>
        <taxon>Sphingomonadaceae</taxon>
        <taxon>Sphingomonas</taxon>
    </lineage>
</organism>
<dbReference type="Gene3D" id="2.160.20.160">
    <property type="match status" value="1"/>
</dbReference>
<gene>
    <name evidence="5" type="ORF">M1K48_11590</name>
</gene>
<proteinExistence type="predicted"/>
<comment type="subcellular location">
    <subcellularLocation>
        <location evidence="1">Secreted</location>
    </subcellularLocation>
</comment>
<dbReference type="InterPro" id="IPR013517">
    <property type="entry name" value="FG-GAP"/>
</dbReference>
<evidence type="ECO:0000256" key="4">
    <source>
        <dbReference type="SAM" id="MobiDB-lite"/>
    </source>
</evidence>
<dbReference type="Proteomes" id="UP000831921">
    <property type="component" value="Chromosome"/>
</dbReference>
<dbReference type="InterPro" id="IPR028994">
    <property type="entry name" value="Integrin_alpha_N"/>
</dbReference>
<dbReference type="InterPro" id="IPR011049">
    <property type="entry name" value="Serralysin-like_metalloprot_C"/>
</dbReference>
<dbReference type="InterPro" id="IPR001343">
    <property type="entry name" value="Hemolysn_Ca-bd"/>
</dbReference>
<keyword evidence="2" id="KW-0964">Secreted</keyword>
<dbReference type="PANTHER" id="PTHR38340">
    <property type="entry name" value="S-LAYER PROTEIN"/>
    <property type="match status" value="1"/>
</dbReference>
<sequence>MAIFVGGAGSDIFTGGAEDDRMDGNGGDDRLSGGSGQDSLAGNAGEDILDGGDGNDDLYSGDRSPYFFLPYYDNPFVPPLLDRGAERDTLIGGAGDDRLFGGYGDNLNGGDGTDYLFISFMAATSGVIADFRQDSLSIGGGTITGIENVSFVEGSNFNDYINVASNSSNGYSDRTTVFAMGGNDHILAGYYTAHLDGGDGDDIVDGRGSQYLQAVIGGAGNDTLYTNTNTFAKAEGGDGNDRIFAHGKIDGGAGDDYIEVQYSYYGGDVFGGSGNDEIRAAANAATIAGGAGADLIYGNIGNDKLGSADFGPYPNILTDDMGLEQDTIYGVEGDDLIAGGYGDILDGGVGQDTLHYSMGGLTQGIDFDTATLASGQIVTLGGGTIRGFETLGYFRATEFDDILRLATQSAFLEVNAGAGNDVIYTGGSIAQVFGGAGNDRFVSSGTGGMVGNLLHGGDGIDEIDYSAYASGVTVTLSQQEFVSGSGAGGDRLNGIENITGTAFADTLTGNDDANEIRGGAGNDTINGGAGNDKLYGEDGDDVINGGLGADAIWGGSGKDIINGGGGGTPLVKETISAGDGDDLVIVEGAQDSAWVVASGDAGFDTLRVQVSGDTGPGFTRFTGFGFTGFERLDLRSGTNFEYVSNFAEIVVAPQITVNLLDSLNPNVGLAINGNFLSLRRSSLASVNGSDAAERVDLGRDSVVSAIALGGGNDDFILSETVLGTVPASYGSVDGGAGLDTFKLAGIKGERTFDLSTATGFERLWINAEAYVPPATITITNASGLNQIMLAPEVTLILKNSVLTNALVTPGAGVVIEAGSAIGGYGYPTDGPYDKRTDVNSSQPGNTSYVINNGTITGDVKLGIGNNLYDGRGGTIGGTVYASGGDDTLLGGAGSDKLQGGFGNDVLSGGLGNDVLSGGAGADIFRGTAAELAGDLITDFTAGDRIIITNAKLSDLNLTRSVDVISFTGGSFTFSGPGTGYVTAREVAGGNVELGFSSGQFFGQSAVLVANFGLVAGGWTSQYQYPRHVADVNGDGYNDIVGFGNAGVLVSFGSASGNFTTPGLAVSNFGQTAGWRSDDQYHRELADVNGDGRADIVGFGVAGTLVSLARANGTFADAISGIANFGADQGWTTQEGFARTLGDVNGDGRADIVGFGAAGTLVALGNGDGTFGEVRFDLANFGVQQGWASDNSFRREVADVNGDGADDIIGFGTAGTLIALSNGDGTFRTAQLVLANFGRNQGWSSQNDFAREVGDVNGDGRADIVGFGFAGTYIAYGQSDGSFAAARLDVQDFGRQQGWSSDNILHRELADINNDGTLDIVGFGLNGVVAGYNQGHWLV</sequence>